<comment type="caution">
    <text evidence="1">The sequence shown here is derived from an EMBL/GenBank/DDBJ whole genome shotgun (WGS) entry which is preliminary data.</text>
</comment>
<proteinExistence type="predicted"/>
<organism evidence="1 2">
    <name type="scientific">Flemingia macrophylla</name>
    <dbReference type="NCBI Taxonomy" id="520843"/>
    <lineage>
        <taxon>Eukaryota</taxon>
        <taxon>Viridiplantae</taxon>
        <taxon>Streptophyta</taxon>
        <taxon>Embryophyta</taxon>
        <taxon>Tracheophyta</taxon>
        <taxon>Spermatophyta</taxon>
        <taxon>Magnoliopsida</taxon>
        <taxon>eudicotyledons</taxon>
        <taxon>Gunneridae</taxon>
        <taxon>Pentapetalae</taxon>
        <taxon>rosids</taxon>
        <taxon>fabids</taxon>
        <taxon>Fabales</taxon>
        <taxon>Fabaceae</taxon>
        <taxon>Papilionoideae</taxon>
        <taxon>50 kb inversion clade</taxon>
        <taxon>NPAAA clade</taxon>
        <taxon>indigoferoid/millettioid clade</taxon>
        <taxon>Phaseoleae</taxon>
        <taxon>Flemingia</taxon>
    </lineage>
</organism>
<evidence type="ECO:0000313" key="1">
    <source>
        <dbReference type="EMBL" id="KAL2326003.1"/>
    </source>
</evidence>
<name>A0ABD1LR92_9FABA</name>
<gene>
    <name evidence="1" type="ORF">Fmac_025061</name>
</gene>
<dbReference type="Proteomes" id="UP001603857">
    <property type="component" value="Unassembled WGS sequence"/>
</dbReference>
<dbReference type="EMBL" id="JBGMDY010000008">
    <property type="protein sequence ID" value="KAL2326003.1"/>
    <property type="molecule type" value="Genomic_DNA"/>
</dbReference>
<evidence type="ECO:0000313" key="2">
    <source>
        <dbReference type="Proteomes" id="UP001603857"/>
    </source>
</evidence>
<keyword evidence="2" id="KW-1185">Reference proteome</keyword>
<protein>
    <submittedName>
        <fullName evidence="1">Uncharacterized protein</fullName>
    </submittedName>
</protein>
<reference evidence="1 2" key="1">
    <citation type="submission" date="2024-08" db="EMBL/GenBank/DDBJ databases">
        <title>Insights into the chromosomal genome structure of Flemingia macrophylla.</title>
        <authorList>
            <person name="Ding Y."/>
            <person name="Zhao Y."/>
            <person name="Bi W."/>
            <person name="Wu M."/>
            <person name="Zhao G."/>
            <person name="Gong Y."/>
            <person name="Li W."/>
            <person name="Zhang P."/>
        </authorList>
    </citation>
    <scope>NUCLEOTIDE SEQUENCE [LARGE SCALE GENOMIC DNA]</scope>
    <source>
        <strain evidence="1">DYQJB</strain>
        <tissue evidence="1">Leaf</tissue>
    </source>
</reference>
<sequence>MKELERIFERKLNQSQYKFQDTKIWVTQGTCRLVLVFNPSPPKSMVKINSNEAGTKSYI</sequence>
<dbReference type="AlphaFoldDB" id="A0ABD1LR92"/>
<accession>A0ABD1LR92</accession>